<organism evidence="2 3">
    <name type="scientific">Actinomadura meridiana</name>
    <dbReference type="NCBI Taxonomy" id="559626"/>
    <lineage>
        <taxon>Bacteria</taxon>
        <taxon>Bacillati</taxon>
        <taxon>Actinomycetota</taxon>
        <taxon>Actinomycetes</taxon>
        <taxon>Streptosporangiales</taxon>
        <taxon>Thermomonosporaceae</taxon>
        <taxon>Actinomadura</taxon>
    </lineage>
</organism>
<dbReference type="Proteomes" id="UP001501710">
    <property type="component" value="Unassembled WGS sequence"/>
</dbReference>
<sequence length="103" mass="10546">MSPSIQPSGQAEQVGGGLANYAVVNLAGRGDAFDDPPSRRRDRPSGRALVTSAALDLLGKAFTATMGENKTGGQLLSAPDLVLPGTVQPAAADSGIDRRESVR</sequence>
<reference evidence="3" key="1">
    <citation type="journal article" date="2019" name="Int. J. Syst. Evol. Microbiol.">
        <title>The Global Catalogue of Microorganisms (GCM) 10K type strain sequencing project: providing services to taxonomists for standard genome sequencing and annotation.</title>
        <authorList>
            <consortium name="The Broad Institute Genomics Platform"/>
            <consortium name="The Broad Institute Genome Sequencing Center for Infectious Disease"/>
            <person name="Wu L."/>
            <person name="Ma J."/>
        </authorList>
    </citation>
    <scope>NUCLEOTIDE SEQUENCE [LARGE SCALE GENOMIC DNA]</scope>
    <source>
        <strain evidence="3">JCM 17440</strain>
    </source>
</reference>
<evidence type="ECO:0000313" key="3">
    <source>
        <dbReference type="Proteomes" id="UP001501710"/>
    </source>
</evidence>
<feature type="region of interest" description="Disordered" evidence="1">
    <location>
        <begin position="28"/>
        <end position="47"/>
    </location>
</feature>
<evidence type="ECO:0000313" key="2">
    <source>
        <dbReference type="EMBL" id="GAA4237941.1"/>
    </source>
</evidence>
<name>A0ABP8CDH9_9ACTN</name>
<proteinExistence type="predicted"/>
<keyword evidence="3" id="KW-1185">Reference proteome</keyword>
<feature type="compositionally biased region" description="Basic and acidic residues" evidence="1">
    <location>
        <begin position="36"/>
        <end position="45"/>
    </location>
</feature>
<dbReference type="RefSeq" id="WP_344901133.1">
    <property type="nucleotide sequence ID" value="NZ_BAABAS010000019.1"/>
</dbReference>
<evidence type="ECO:0000256" key="1">
    <source>
        <dbReference type="SAM" id="MobiDB-lite"/>
    </source>
</evidence>
<accession>A0ABP8CDH9</accession>
<comment type="caution">
    <text evidence="2">The sequence shown here is derived from an EMBL/GenBank/DDBJ whole genome shotgun (WGS) entry which is preliminary data.</text>
</comment>
<gene>
    <name evidence="2" type="ORF">GCM10022254_51830</name>
</gene>
<dbReference type="EMBL" id="BAABAS010000019">
    <property type="protein sequence ID" value="GAA4237941.1"/>
    <property type="molecule type" value="Genomic_DNA"/>
</dbReference>
<protein>
    <submittedName>
        <fullName evidence="2">Uncharacterized protein</fullName>
    </submittedName>
</protein>